<evidence type="ECO:0000256" key="3">
    <source>
        <dbReference type="ARBA" id="ARBA00007073"/>
    </source>
</evidence>
<dbReference type="Proteomes" id="UP001652620">
    <property type="component" value="Chromosome 2"/>
</dbReference>
<dbReference type="EMBL" id="GAKP01000391">
    <property type="protein sequence ID" value="JAC58561.1"/>
    <property type="molecule type" value="Transcribed_RNA"/>
</dbReference>
<dbReference type="OrthoDB" id="10025739at2759"/>
<dbReference type="KEGG" id="bdr:105227048"/>
<dbReference type="GO" id="GO:0070525">
    <property type="term" value="P:tRNA threonylcarbamoyladenosine metabolic process"/>
    <property type="evidence" value="ECO:0007669"/>
    <property type="project" value="TreeGrafter"/>
</dbReference>
<evidence type="ECO:0000256" key="7">
    <source>
        <dbReference type="ARBA" id="ARBA00053047"/>
    </source>
</evidence>
<dbReference type="PANTHER" id="PTHR31283">
    <property type="entry name" value="EKC/KEOPS COMPLEX SUBUNIT PCC1 FAMILY MEMBER"/>
    <property type="match status" value="1"/>
</dbReference>
<evidence type="ECO:0000256" key="6">
    <source>
        <dbReference type="ARBA" id="ARBA00023242"/>
    </source>
</evidence>
<reference evidence="12" key="2">
    <citation type="submission" date="2025-04" db="UniProtKB">
        <authorList>
            <consortium name="RefSeq"/>
        </authorList>
    </citation>
    <scope>IDENTIFICATION</scope>
    <source>
        <strain evidence="12">Punador</strain>
    </source>
</reference>
<dbReference type="GO" id="GO:0000408">
    <property type="term" value="C:EKC/KEOPS complex"/>
    <property type="evidence" value="ECO:0007669"/>
    <property type="project" value="TreeGrafter"/>
</dbReference>
<feature type="region of interest" description="Disordered" evidence="9">
    <location>
        <begin position="1"/>
        <end position="20"/>
    </location>
</feature>
<evidence type="ECO:0000256" key="9">
    <source>
        <dbReference type="SAM" id="MobiDB-lite"/>
    </source>
</evidence>
<comment type="similarity">
    <text evidence="3">Belongs to the CTAG/PCC1 family.</text>
</comment>
<reference evidence="10" key="1">
    <citation type="journal article" date="2014" name="BMC Genomics">
        <title>Characterizing the developmental transcriptome of the oriental fruit fly, Bactrocera dorsalis (Diptera: Tephritidae) through comparative genomic analysis with Drosophila melanogaster utilizing modENCODE datasets.</title>
        <authorList>
            <person name="Geib S.M."/>
            <person name="Calla B."/>
            <person name="Hall B."/>
            <person name="Hou S."/>
            <person name="Manoukis N.C."/>
        </authorList>
    </citation>
    <scope>NUCLEOTIDE SEQUENCE</scope>
    <source>
        <strain evidence="10">Punador</strain>
    </source>
</reference>
<keyword evidence="4" id="KW-0963">Cytoplasm</keyword>
<reference evidence="11" key="3">
    <citation type="submission" date="2025-05" db="UniProtKB">
        <authorList>
            <consortium name="RefSeq"/>
        </authorList>
    </citation>
    <scope>NUCLEOTIDE SEQUENCE [LARGE SCALE GENOMIC DNA]</scope>
</reference>
<dbReference type="FunFam" id="3.30.310.50:FF:000005">
    <property type="entry name" value="L antigen family member 3"/>
    <property type="match status" value="1"/>
</dbReference>
<proteinExistence type="inferred from homology"/>
<evidence type="ECO:0000256" key="8">
    <source>
        <dbReference type="ARBA" id="ARBA00076355"/>
    </source>
</evidence>
<dbReference type="CTD" id="8674046"/>
<evidence type="ECO:0000256" key="2">
    <source>
        <dbReference type="ARBA" id="ARBA00004496"/>
    </source>
</evidence>
<gene>
    <name evidence="10" type="primary">LAGE3</name>
    <name evidence="12" type="synonym">LOC105227048</name>
</gene>
<dbReference type="AlphaFoldDB" id="A0A034WSK4"/>
<protein>
    <recommendedName>
        <fullName evidence="8">L antigen family member 3</fullName>
    </recommendedName>
</protein>
<evidence type="ECO:0000256" key="4">
    <source>
        <dbReference type="ARBA" id="ARBA00022490"/>
    </source>
</evidence>
<dbReference type="Pfam" id="PF09341">
    <property type="entry name" value="Pcc1"/>
    <property type="match status" value="1"/>
</dbReference>
<dbReference type="PANTHER" id="PTHR31283:SF5">
    <property type="entry name" value="EKC_KEOPS COMPLEX SUBUNIT LAGE3"/>
    <property type="match status" value="1"/>
</dbReference>
<comment type="subcellular location">
    <subcellularLocation>
        <location evidence="2">Cytoplasm</location>
    </subcellularLocation>
    <subcellularLocation>
        <location evidence="1">Nucleus</location>
    </subcellularLocation>
</comment>
<keyword evidence="5" id="KW-0819">tRNA processing</keyword>
<dbReference type="RefSeq" id="XP_011204507.1">
    <property type="nucleotide sequence ID" value="XM_011206205.3"/>
</dbReference>
<dbReference type="GeneID" id="105227048"/>
<dbReference type="GO" id="GO:0008033">
    <property type="term" value="P:tRNA processing"/>
    <property type="evidence" value="ECO:0007669"/>
    <property type="project" value="UniProtKB-KW"/>
</dbReference>
<organism evidence="10">
    <name type="scientific">Bactrocera dorsalis</name>
    <name type="common">Oriental fruit fly</name>
    <name type="synonym">Dacus dorsalis</name>
    <dbReference type="NCBI Taxonomy" id="27457"/>
    <lineage>
        <taxon>Eukaryota</taxon>
        <taxon>Metazoa</taxon>
        <taxon>Ecdysozoa</taxon>
        <taxon>Arthropoda</taxon>
        <taxon>Hexapoda</taxon>
        <taxon>Insecta</taxon>
        <taxon>Pterygota</taxon>
        <taxon>Neoptera</taxon>
        <taxon>Endopterygota</taxon>
        <taxon>Diptera</taxon>
        <taxon>Brachycera</taxon>
        <taxon>Muscomorpha</taxon>
        <taxon>Tephritoidea</taxon>
        <taxon>Tephritidae</taxon>
        <taxon>Bactrocera</taxon>
        <taxon>Bactrocera</taxon>
    </lineage>
</organism>
<dbReference type="GO" id="GO:0005634">
    <property type="term" value="C:nucleus"/>
    <property type="evidence" value="ECO:0007669"/>
    <property type="project" value="UniProtKB-SubCell"/>
</dbReference>
<evidence type="ECO:0000256" key="5">
    <source>
        <dbReference type="ARBA" id="ARBA00022694"/>
    </source>
</evidence>
<keyword evidence="11" id="KW-1185">Reference proteome</keyword>
<sequence>MQPSTDSGSDEHTENKATEATLKIPFETAKSAEIAYRVLSVDKEPRRNFVKKDLTLVGDQIEVHFVADQVKNLRTAITSFFGALLLCTDTIKEFELKNSDNDNAGAHASANSA</sequence>
<comment type="function">
    <text evidence="7">Component of the EKC/KEOPS complex that is required for the formation of a threonylcarbamoyl group on adenosine at position 37 (t(6)A37) in tRNAs that read codons beginning with adenine. The complex is probably involved in the transfer of the threonylcarbamoyl moiety of threonylcarbamoyl-AMP (TC-AMP) to the N6 group of A37. LAGE3 functions as a dimerization module for the complex.</text>
</comment>
<accession>A0A034WSK4</accession>
<keyword evidence="6" id="KW-0539">Nucleus</keyword>
<evidence type="ECO:0000256" key="1">
    <source>
        <dbReference type="ARBA" id="ARBA00004123"/>
    </source>
</evidence>
<dbReference type="InterPro" id="IPR015419">
    <property type="entry name" value="CTAG/Pcc1"/>
</dbReference>
<name>A0A034WSK4_BACDO</name>
<dbReference type="Gene3D" id="3.30.310.50">
    <property type="entry name" value="Alpha-D-phosphohexomutase, C-terminal domain"/>
    <property type="match status" value="1"/>
</dbReference>
<evidence type="ECO:0000313" key="12">
    <source>
        <dbReference type="RefSeq" id="XP_011204507.1"/>
    </source>
</evidence>
<evidence type="ECO:0000313" key="11">
    <source>
        <dbReference type="Proteomes" id="UP001652620"/>
    </source>
</evidence>
<dbReference type="GO" id="GO:0005737">
    <property type="term" value="C:cytoplasm"/>
    <property type="evidence" value="ECO:0007669"/>
    <property type="project" value="UniProtKB-SubCell"/>
</dbReference>
<evidence type="ECO:0000313" key="10">
    <source>
        <dbReference type="EMBL" id="JAC58561.1"/>
    </source>
</evidence>
<dbReference type="OMA" id="KEPRRNF"/>